<organism evidence="2 3">
    <name type="scientific">Cricetulus griseus</name>
    <name type="common">Chinese hamster</name>
    <name type="synonym">Cricetulus barabensis griseus</name>
    <dbReference type="NCBI Taxonomy" id="10029"/>
    <lineage>
        <taxon>Eukaryota</taxon>
        <taxon>Metazoa</taxon>
        <taxon>Chordata</taxon>
        <taxon>Craniata</taxon>
        <taxon>Vertebrata</taxon>
        <taxon>Euteleostomi</taxon>
        <taxon>Mammalia</taxon>
        <taxon>Eutheria</taxon>
        <taxon>Euarchontoglires</taxon>
        <taxon>Glires</taxon>
        <taxon>Rodentia</taxon>
        <taxon>Myomorpha</taxon>
        <taxon>Muroidea</taxon>
        <taxon>Cricetidae</taxon>
        <taxon>Cricetinae</taxon>
        <taxon>Cricetulus</taxon>
    </lineage>
</organism>
<accession>G3H4C0</accession>
<feature type="region of interest" description="Disordered" evidence="1">
    <location>
        <begin position="115"/>
        <end position="157"/>
    </location>
</feature>
<dbReference type="Proteomes" id="UP000001075">
    <property type="component" value="Unassembled WGS sequence"/>
</dbReference>
<gene>
    <name evidence="2" type="ORF">I79_005120</name>
</gene>
<dbReference type="AlphaFoldDB" id="G3H4C0"/>
<evidence type="ECO:0000313" key="3">
    <source>
        <dbReference type="Proteomes" id="UP000001075"/>
    </source>
</evidence>
<evidence type="ECO:0000313" key="2">
    <source>
        <dbReference type="EMBL" id="EGV97462.1"/>
    </source>
</evidence>
<reference evidence="3" key="1">
    <citation type="journal article" date="2011" name="Nat. Biotechnol.">
        <title>The genomic sequence of the Chinese hamster ovary (CHO)-K1 cell line.</title>
        <authorList>
            <person name="Xu X."/>
            <person name="Nagarajan H."/>
            <person name="Lewis N.E."/>
            <person name="Pan S."/>
            <person name="Cai Z."/>
            <person name="Liu X."/>
            <person name="Chen W."/>
            <person name="Xie M."/>
            <person name="Wang W."/>
            <person name="Hammond S."/>
            <person name="Andersen M.R."/>
            <person name="Neff N."/>
            <person name="Passarelli B."/>
            <person name="Koh W."/>
            <person name="Fan H.C."/>
            <person name="Wang J."/>
            <person name="Gui Y."/>
            <person name="Lee K.H."/>
            <person name="Betenbaugh M.J."/>
            <person name="Quake S.R."/>
            <person name="Famili I."/>
            <person name="Palsson B.O."/>
            <person name="Wang J."/>
        </authorList>
    </citation>
    <scope>NUCLEOTIDE SEQUENCE [LARGE SCALE GENOMIC DNA]</scope>
    <source>
        <strain evidence="3">CHO K1 cell line</strain>
    </source>
</reference>
<protein>
    <submittedName>
        <fullName evidence="2">Uncharacterized protein</fullName>
    </submittedName>
</protein>
<sequence>MRRLGDPGSPLCRRSPRSARRGFIGLQGQRGSAPSLGGGGAPPPFLPGASWPAGVRAAGAGWGSSSVMLSSPGTFSHIQGQTGKSMEAPTGARTACRALVPGARRSRTLGFPFAGASGLRQERGRPSRSQRAYASLRSGTDFCPSSQSRWEAFGASK</sequence>
<name>G3H4C0_CRIGR</name>
<feature type="region of interest" description="Disordered" evidence="1">
    <location>
        <begin position="1"/>
        <end position="51"/>
    </location>
</feature>
<proteinExistence type="predicted"/>
<dbReference type="InParanoid" id="G3H4C0"/>
<dbReference type="EMBL" id="JH000137">
    <property type="protein sequence ID" value="EGV97462.1"/>
    <property type="molecule type" value="Genomic_DNA"/>
</dbReference>
<evidence type="ECO:0000256" key="1">
    <source>
        <dbReference type="SAM" id="MobiDB-lite"/>
    </source>
</evidence>